<dbReference type="EMBL" id="JAQQWP010000002">
    <property type="protein sequence ID" value="KAK8129144.1"/>
    <property type="molecule type" value="Genomic_DNA"/>
</dbReference>
<feature type="region of interest" description="Disordered" evidence="1">
    <location>
        <begin position="76"/>
        <end position="127"/>
    </location>
</feature>
<organism evidence="2 3">
    <name type="scientific">Apiospora kogelbergensis</name>
    <dbReference type="NCBI Taxonomy" id="1337665"/>
    <lineage>
        <taxon>Eukaryota</taxon>
        <taxon>Fungi</taxon>
        <taxon>Dikarya</taxon>
        <taxon>Ascomycota</taxon>
        <taxon>Pezizomycotina</taxon>
        <taxon>Sordariomycetes</taxon>
        <taxon>Xylariomycetidae</taxon>
        <taxon>Amphisphaeriales</taxon>
        <taxon>Apiosporaceae</taxon>
        <taxon>Apiospora</taxon>
    </lineage>
</organism>
<feature type="compositionally biased region" description="Polar residues" evidence="1">
    <location>
        <begin position="115"/>
        <end position="127"/>
    </location>
</feature>
<evidence type="ECO:0000313" key="2">
    <source>
        <dbReference type="EMBL" id="KAK8129144.1"/>
    </source>
</evidence>
<keyword evidence="3" id="KW-1185">Reference proteome</keyword>
<feature type="region of interest" description="Disordered" evidence="1">
    <location>
        <begin position="21"/>
        <end position="46"/>
    </location>
</feature>
<evidence type="ECO:0000313" key="3">
    <source>
        <dbReference type="Proteomes" id="UP001392437"/>
    </source>
</evidence>
<proteinExistence type="predicted"/>
<feature type="compositionally biased region" description="Low complexity" evidence="1">
    <location>
        <begin position="76"/>
        <end position="89"/>
    </location>
</feature>
<protein>
    <submittedName>
        <fullName evidence="2">Uncharacterized protein</fullName>
    </submittedName>
</protein>
<dbReference type="Proteomes" id="UP001392437">
    <property type="component" value="Unassembled WGS sequence"/>
</dbReference>
<feature type="compositionally biased region" description="Basic and acidic residues" evidence="1">
    <location>
        <begin position="22"/>
        <end position="42"/>
    </location>
</feature>
<sequence>MGMHPVVITCFLHSHCHLSGSRCEDPARTSSRAAEKAKKNKEMLAGNVEGRLASLNQTNNKRPHHATHSALPPAVPAAAHDAAHDTQPPGKSPPGTPGTADFAPTGSITVAADSGDTSSAFTSPEDVSTAATFSLLDGRGGGGTSIISSFLARAGFIGMIFGMQDVRGDGDDLGRFD</sequence>
<accession>A0AAW0R5L2</accession>
<gene>
    <name evidence="2" type="ORF">PG999_001524</name>
</gene>
<comment type="caution">
    <text evidence="2">The sequence shown here is derived from an EMBL/GenBank/DDBJ whole genome shotgun (WGS) entry which is preliminary data.</text>
</comment>
<reference evidence="2 3" key="1">
    <citation type="submission" date="2023-01" db="EMBL/GenBank/DDBJ databases">
        <title>Analysis of 21 Apiospora genomes using comparative genomics revels a genus with tremendous synthesis potential of carbohydrate active enzymes and secondary metabolites.</title>
        <authorList>
            <person name="Sorensen T."/>
        </authorList>
    </citation>
    <scope>NUCLEOTIDE SEQUENCE [LARGE SCALE GENOMIC DNA]</scope>
    <source>
        <strain evidence="2 3">CBS 117206</strain>
    </source>
</reference>
<name>A0AAW0R5L2_9PEZI</name>
<dbReference type="AlphaFoldDB" id="A0AAW0R5L2"/>
<evidence type="ECO:0000256" key="1">
    <source>
        <dbReference type="SAM" id="MobiDB-lite"/>
    </source>
</evidence>